<dbReference type="OrthoDB" id="156167at2759"/>
<name>A0A024G549_9STRA</name>
<evidence type="ECO:0000313" key="2">
    <source>
        <dbReference type="Proteomes" id="UP000053237"/>
    </source>
</evidence>
<dbReference type="Proteomes" id="UP000053237">
    <property type="component" value="Unassembled WGS sequence"/>
</dbReference>
<dbReference type="InParanoid" id="A0A024G549"/>
<protein>
    <submittedName>
        <fullName evidence="1">Uncharacterized protein</fullName>
    </submittedName>
</protein>
<accession>A0A024G549</accession>
<sequence>MGGGPYNTDIVRACCILTFPKDTHLDPIPLDGWYLFAAGQQYIHKITRECLKSHSNASILLRFLSEDADNATRYITCGSDQCLRKALQKTFDAQNTSLIVHIVDLEEWDGKEPICVQLEDDPNFSPNFVSADSNQFSNETKSLNKTVIDQSTFSDVNSNDQTFESLDNDYVAPLSLDASQQAGRTIEASGSRFFLSSSWHLQAEEMSASMRLQSRGMQSSRAFEHEELKETTIDSSFVVIN</sequence>
<evidence type="ECO:0000313" key="1">
    <source>
        <dbReference type="EMBL" id="CCI41979.1"/>
    </source>
</evidence>
<comment type="caution">
    <text evidence="1">The sequence shown here is derived from an EMBL/GenBank/DDBJ whole genome shotgun (WGS) entry which is preliminary data.</text>
</comment>
<keyword evidence="2" id="KW-1185">Reference proteome</keyword>
<proteinExistence type="predicted"/>
<gene>
    <name evidence="1" type="ORF">BN9_027630</name>
</gene>
<dbReference type="AlphaFoldDB" id="A0A024G549"/>
<reference evidence="1 2" key="1">
    <citation type="submission" date="2012-05" db="EMBL/GenBank/DDBJ databases">
        <title>Recombination and specialization in a pathogen metapopulation.</title>
        <authorList>
            <person name="Gardiner A."/>
            <person name="Kemen E."/>
            <person name="Schultz-Larsen T."/>
            <person name="MacLean D."/>
            <person name="Van Oosterhout C."/>
            <person name="Jones J.D.G."/>
        </authorList>
    </citation>
    <scope>NUCLEOTIDE SEQUENCE [LARGE SCALE GENOMIC DNA]</scope>
    <source>
        <strain evidence="1 2">Ac Nc2</strain>
    </source>
</reference>
<dbReference type="EMBL" id="CAIX01000027">
    <property type="protein sequence ID" value="CCI41979.1"/>
    <property type="molecule type" value="Genomic_DNA"/>
</dbReference>
<organism evidence="1 2">
    <name type="scientific">Albugo candida</name>
    <dbReference type="NCBI Taxonomy" id="65357"/>
    <lineage>
        <taxon>Eukaryota</taxon>
        <taxon>Sar</taxon>
        <taxon>Stramenopiles</taxon>
        <taxon>Oomycota</taxon>
        <taxon>Peronosporomycetes</taxon>
        <taxon>Albuginales</taxon>
        <taxon>Albuginaceae</taxon>
        <taxon>Albugo</taxon>
    </lineage>
</organism>